<dbReference type="Proteomes" id="UP001642540">
    <property type="component" value="Unassembled WGS sequence"/>
</dbReference>
<evidence type="ECO:0000256" key="8">
    <source>
        <dbReference type="ARBA" id="ARBA00023065"/>
    </source>
</evidence>
<keyword evidence="10 12" id="KW-0739">Sodium transport</keyword>
<proteinExistence type="inferred from homology"/>
<evidence type="ECO:0000256" key="6">
    <source>
        <dbReference type="ARBA" id="ARBA00022989"/>
    </source>
</evidence>
<dbReference type="Pfam" id="PF00858">
    <property type="entry name" value="ASC"/>
    <property type="match status" value="1"/>
</dbReference>
<keyword evidence="11 12" id="KW-0407">Ion channel</keyword>
<feature type="transmembrane region" description="Helical" evidence="14">
    <location>
        <begin position="65"/>
        <end position="85"/>
    </location>
</feature>
<keyword evidence="3 12" id="KW-0813">Transport</keyword>
<dbReference type="EMBL" id="CAXLJM020000112">
    <property type="protein sequence ID" value="CAL8136812.1"/>
    <property type="molecule type" value="Genomic_DNA"/>
</dbReference>
<dbReference type="PANTHER" id="PTHR11690">
    <property type="entry name" value="AMILORIDE-SENSITIVE SODIUM CHANNEL-RELATED"/>
    <property type="match status" value="1"/>
</dbReference>
<evidence type="ECO:0000313" key="16">
    <source>
        <dbReference type="Proteomes" id="UP001642540"/>
    </source>
</evidence>
<dbReference type="PANTHER" id="PTHR11690:SF300">
    <property type="entry name" value="PICKPOCKET PROTEIN 19"/>
    <property type="match status" value="1"/>
</dbReference>
<feature type="region of interest" description="Disordered" evidence="13">
    <location>
        <begin position="1"/>
        <end position="20"/>
    </location>
</feature>
<comment type="similarity">
    <text evidence="2 12">Belongs to the amiloride-sensitive sodium channel (TC 1.A.6) family.</text>
</comment>
<protein>
    <submittedName>
        <fullName evidence="15">Uncharacterized protein</fullName>
    </submittedName>
</protein>
<sequence>MAENHDKIEVQETSEGESADVWGKWNPSLWKSNKGTVVSDFLTESSLHGLKYIGQPKRHILERSFWIITVIVGLAAAGFLIHGVFSRYEETPVTVSFQSTEQSVDTIPFPAVTFCFNMQFTKEKVESLNRSRDDFVKGEPEYDAISEKLALIGSICRSRKSFFRSFYGNFGWFPFPRSDYYYCKNQSKLQQEIIDLLLEFTPSCEDMIPFVMLDGGNILKSEVQIFNPVITEYGKCCTFNMLPTPLMLKQP</sequence>
<keyword evidence="16" id="KW-1185">Reference proteome</keyword>
<gene>
    <name evidence="15" type="ORF">ODALV1_LOCUS26624</name>
</gene>
<evidence type="ECO:0000256" key="13">
    <source>
        <dbReference type="SAM" id="MobiDB-lite"/>
    </source>
</evidence>
<evidence type="ECO:0000256" key="14">
    <source>
        <dbReference type="SAM" id="Phobius"/>
    </source>
</evidence>
<evidence type="ECO:0000313" key="15">
    <source>
        <dbReference type="EMBL" id="CAL8136812.1"/>
    </source>
</evidence>
<evidence type="ECO:0000256" key="10">
    <source>
        <dbReference type="ARBA" id="ARBA00023201"/>
    </source>
</evidence>
<keyword evidence="9 14" id="KW-0472">Membrane</keyword>
<keyword evidence="7" id="KW-0915">Sodium</keyword>
<evidence type="ECO:0000256" key="5">
    <source>
        <dbReference type="ARBA" id="ARBA00022692"/>
    </source>
</evidence>
<comment type="subcellular location">
    <subcellularLocation>
        <location evidence="1">Membrane</location>
        <topology evidence="1">Multi-pass membrane protein</topology>
    </subcellularLocation>
</comment>
<feature type="compositionally biased region" description="Basic and acidic residues" evidence="13">
    <location>
        <begin position="1"/>
        <end position="10"/>
    </location>
</feature>
<evidence type="ECO:0000256" key="9">
    <source>
        <dbReference type="ARBA" id="ARBA00023136"/>
    </source>
</evidence>
<evidence type="ECO:0000256" key="11">
    <source>
        <dbReference type="ARBA" id="ARBA00023303"/>
    </source>
</evidence>
<organism evidence="15 16">
    <name type="scientific">Orchesella dallaii</name>
    <dbReference type="NCBI Taxonomy" id="48710"/>
    <lineage>
        <taxon>Eukaryota</taxon>
        <taxon>Metazoa</taxon>
        <taxon>Ecdysozoa</taxon>
        <taxon>Arthropoda</taxon>
        <taxon>Hexapoda</taxon>
        <taxon>Collembola</taxon>
        <taxon>Entomobryomorpha</taxon>
        <taxon>Entomobryoidea</taxon>
        <taxon>Orchesellidae</taxon>
        <taxon>Orchesellinae</taxon>
        <taxon>Orchesella</taxon>
    </lineage>
</organism>
<accession>A0ABP1RVD5</accession>
<evidence type="ECO:0000256" key="1">
    <source>
        <dbReference type="ARBA" id="ARBA00004141"/>
    </source>
</evidence>
<keyword evidence="4 12" id="KW-0894">Sodium channel</keyword>
<comment type="caution">
    <text evidence="15">The sequence shown here is derived from an EMBL/GenBank/DDBJ whole genome shotgun (WGS) entry which is preliminary data.</text>
</comment>
<dbReference type="InterPro" id="IPR001873">
    <property type="entry name" value="ENaC"/>
</dbReference>
<evidence type="ECO:0000256" key="3">
    <source>
        <dbReference type="ARBA" id="ARBA00022448"/>
    </source>
</evidence>
<evidence type="ECO:0000256" key="7">
    <source>
        <dbReference type="ARBA" id="ARBA00023053"/>
    </source>
</evidence>
<keyword evidence="8 12" id="KW-0406">Ion transport</keyword>
<evidence type="ECO:0000256" key="2">
    <source>
        <dbReference type="ARBA" id="ARBA00007193"/>
    </source>
</evidence>
<name>A0ABP1RVD5_9HEXA</name>
<keyword evidence="6 14" id="KW-1133">Transmembrane helix</keyword>
<evidence type="ECO:0000256" key="4">
    <source>
        <dbReference type="ARBA" id="ARBA00022461"/>
    </source>
</evidence>
<reference evidence="15 16" key="1">
    <citation type="submission" date="2024-08" db="EMBL/GenBank/DDBJ databases">
        <authorList>
            <person name="Cucini C."/>
            <person name="Frati F."/>
        </authorList>
    </citation>
    <scope>NUCLEOTIDE SEQUENCE [LARGE SCALE GENOMIC DNA]</scope>
</reference>
<keyword evidence="5 12" id="KW-0812">Transmembrane</keyword>
<evidence type="ECO:0000256" key="12">
    <source>
        <dbReference type="RuleBase" id="RU000679"/>
    </source>
</evidence>